<dbReference type="InterPro" id="IPR017907">
    <property type="entry name" value="Znf_RING_CS"/>
</dbReference>
<dbReference type="SMART" id="SM00184">
    <property type="entry name" value="RING"/>
    <property type="match status" value="1"/>
</dbReference>
<dbReference type="InterPro" id="IPR050143">
    <property type="entry name" value="TRIM/RBCC"/>
</dbReference>
<dbReference type="PROSITE" id="PS00518">
    <property type="entry name" value="ZF_RING_1"/>
    <property type="match status" value="1"/>
</dbReference>
<name>A0A8C3PBP8_CHRPI</name>
<evidence type="ECO:0000256" key="1">
    <source>
        <dbReference type="ARBA" id="ARBA00022723"/>
    </source>
</evidence>
<evidence type="ECO:0000256" key="2">
    <source>
        <dbReference type="ARBA" id="ARBA00022771"/>
    </source>
</evidence>
<dbReference type="Gene3D" id="3.30.40.10">
    <property type="entry name" value="Zinc/RING finger domain, C3HC4 (zinc finger)"/>
    <property type="match status" value="1"/>
</dbReference>
<feature type="domain" description="RING-type" evidence="5">
    <location>
        <begin position="20"/>
        <end position="62"/>
    </location>
</feature>
<keyword evidence="7" id="KW-1185">Reference proteome</keyword>
<dbReference type="Pfam" id="PF15227">
    <property type="entry name" value="zf-C3HC4_4"/>
    <property type="match status" value="1"/>
</dbReference>
<dbReference type="InterPro" id="IPR013083">
    <property type="entry name" value="Znf_RING/FYVE/PHD"/>
</dbReference>
<dbReference type="InterPro" id="IPR001841">
    <property type="entry name" value="Znf_RING"/>
</dbReference>
<keyword evidence="1" id="KW-0479">Metal-binding</keyword>
<sequence length="102" mass="11091">MAAQHGARTPVQTLQAEETCPVCLEYFKDLVVTGCGHNFCCACINRCWERLGTNRAGSRHQCRKQALGPANRKGRHVRVFGGNSAAGPSLPLRGKDLLPNCL</sequence>
<accession>A0A8C3PBP8</accession>
<reference evidence="6" key="1">
    <citation type="submission" date="2025-08" db="UniProtKB">
        <authorList>
            <consortium name="Ensembl"/>
        </authorList>
    </citation>
    <scope>IDENTIFICATION</scope>
</reference>
<dbReference type="SUPFAM" id="SSF57850">
    <property type="entry name" value="RING/U-box"/>
    <property type="match status" value="1"/>
</dbReference>
<dbReference type="OMA" id="INRCWER"/>
<reference evidence="6" key="2">
    <citation type="submission" date="2025-09" db="UniProtKB">
        <authorList>
            <consortium name="Ensembl"/>
        </authorList>
    </citation>
    <scope>IDENTIFICATION</scope>
</reference>
<evidence type="ECO:0000259" key="5">
    <source>
        <dbReference type="PROSITE" id="PS50089"/>
    </source>
</evidence>
<organism evidence="6 7">
    <name type="scientific">Chrysemys picta bellii</name>
    <name type="common">Western painted turtle</name>
    <name type="synonym">Emys bellii</name>
    <dbReference type="NCBI Taxonomy" id="8478"/>
    <lineage>
        <taxon>Eukaryota</taxon>
        <taxon>Metazoa</taxon>
        <taxon>Chordata</taxon>
        <taxon>Craniata</taxon>
        <taxon>Vertebrata</taxon>
        <taxon>Euteleostomi</taxon>
        <taxon>Archelosauria</taxon>
        <taxon>Testudinata</taxon>
        <taxon>Testudines</taxon>
        <taxon>Cryptodira</taxon>
        <taxon>Durocryptodira</taxon>
        <taxon>Testudinoidea</taxon>
        <taxon>Emydidae</taxon>
        <taxon>Chrysemys</taxon>
    </lineage>
</organism>
<dbReference type="Proteomes" id="UP000694380">
    <property type="component" value="Unplaced"/>
</dbReference>
<dbReference type="PANTHER" id="PTHR24103">
    <property type="entry name" value="E3 UBIQUITIN-PROTEIN LIGASE TRIM"/>
    <property type="match status" value="1"/>
</dbReference>
<evidence type="ECO:0000256" key="4">
    <source>
        <dbReference type="PROSITE-ProRule" id="PRU00175"/>
    </source>
</evidence>
<protein>
    <recommendedName>
        <fullName evidence="5">RING-type domain-containing protein</fullName>
    </recommendedName>
</protein>
<evidence type="ECO:0000313" key="7">
    <source>
        <dbReference type="Proteomes" id="UP000694380"/>
    </source>
</evidence>
<dbReference type="Ensembl" id="ENSCPBT00000036167.1">
    <property type="protein sequence ID" value="ENSCPBP00000030718.1"/>
    <property type="gene ID" value="ENSCPBG00000021607.1"/>
</dbReference>
<proteinExistence type="predicted"/>
<dbReference type="AlphaFoldDB" id="A0A8C3PBP8"/>
<dbReference type="PROSITE" id="PS50089">
    <property type="entry name" value="ZF_RING_2"/>
    <property type="match status" value="1"/>
</dbReference>
<keyword evidence="3" id="KW-0862">Zinc</keyword>
<keyword evidence="2 4" id="KW-0863">Zinc-finger</keyword>
<evidence type="ECO:0000256" key="3">
    <source>
        <dbReference type="ARBA" id="ARBA00022833"/>
    </source>
</evidence>
<dbReference type="GO" id="GO:0008270">
    <property type="term" value="F:zinc ion binding"/>
    <property type="evidence" value="ECO:0007669"/>
    <property type="project" value="UniProtKB-KW"/>
</dbReference>
<evidence type="ECO:0000313" key="6">
    <source>
        <dbReference type="Ensembl" id="ENSCPBP00000030718.1"/>
    </source>
</evidence>